<feature type="transmembrane region" description="Helical" evidence="1">
    <location>
        <begin position="64"/>
        <end position="84"/>
    </location>
</feature>
<dbReference type="EMBL" id="CP065425">
    <property type="protein sequence ID" value="QQZ10917.1"/>
    <property type="molecule type" value="Genomic_DNA"/>
</dbReference>
<dbReference type="PROSITE" id="PS51202">
    <property type="entry name" value="RCK_C"/>
    <property type="match status" value="1"/>
</dbReference>
<name>A0ABX7E7V2_9BACI</name>
<feature type="transmembrane region" description="Helical" evidence="1">
    <location>
        <begin position="96"/>
        <end position="115"/>
    </location>
</feature>
<evidence type="ECO:0000259" key="2">
    <source>
        <dbReference type="PROSITE" id="PS51202"/>
    </source>
</evidence>
<keyword evidence="1" id="KW-1133">Transmembrane helix</keyword>
<keyword evidence="1" id="KW-0472">Membrane</keyword>
<evidence type="ECO:0000256" key="1">
    <source>
        <dbReference type="SAM" id="Phobius"/>
    </source>
</evidence>
<dbReference type="Gene3D" id="3.30.70.1450">
    <property type="entry name" value="Regulator of K+ conductance, C-terminal domain"/>
    <property type="match status" value="1"/>
</dbReference>
<dbReference type="InterPro" id="IPR006037">
    <property type="entry name" value="RCK_C"/>
</dbReference>
<protein>
    <submittedName>
        <fullName evidence="3">TrkA C-terminal domain-containing protein</fullName>
    </submittedName>
</protein>
<reference evidence="3 4" key="1">
    <citation type="submission" date="2020-11" db="EMBL/GenBank/DDBJ databases">
        <title>Taxonomic evaluation of the Bacillus sporothermodurans group of bacteria based on whole genome sequences.</title>
        <authorList>
            <person name="Fiedler G."/>
            <person name="Herbstmann A.-D."/>
            <person name="Doll E."/>
            <person name="Wenning M."/>
            <person name="Brinks E."/>
            <person name="Kabisch J."/>
            <person name="Breitenwieser F."/>
            <person name="Lappann M."/>
            <person name="Boehnlein C."/>
            <person name="Franz C."/>
        </authorList>
    </citation>
    <scope>NUCLEOTIDE SEQUENCE [LARGE SCALE GENOMIC DNA]</scope>
    <source>
        <strain evidence="3 4">JCM 19841</strain>
    </source>
</reference>
<organism evidence="3 4">
    <name type="scientific">Heyndrickxia vini</name>
    <dbReference type="NCBI Taxonomy" id="1476025"/>
    <lineage>
        <taxon>Bacteria</taxon>
        <taxon>Bacillati</taxon>
        <taxon>Bacillota</taxon>
        <taxon>Bacilli</taxon>
        <taxon>Bacillales</taxon>
        <taxon>Bacillaceae</taxon>
        <taxon>Heyndrickxia</taxon>
    </lineage>
</organism>
<evidence type="ECO:0000313" key="3">
    <source>
        <dbReference type="EMBL" id="QQZ10917.1"/>
    </source>
</evidence>
<gene>
    <name evidence="3" type="ORF">I5776_08530</name>
</gene>
<dbReference type="InterPro" id="IPR036721">
    <property type="entry name" value="RCK_C_sf"/>
</dbReference>
<accession>A0ABX7E7V2</accession>
<keyword evidence="1" id="KW-0812">Transmembrane</keyword>
<dbReference type="RefSeq" id="WP_202780197.1">
    <property type="nucleotide sequence ID" value="NZ_CP065425.1"/>
</dbReference>
<feature type="domain" description="RCK C-terminal" evidence="2">
    <location>
        <begin position="136"/>
        <end position="221"/>
    </location>
</feature>
<evidence type="ECO:0000313" key="4">
    <source>
        <dbReference type="Proteomes" id="UP000595691"/>
    </source>
</evidence>
<feature type="transmembrane region" description="Helical" evidence="1">
    <location>
        <begin position="6"/>
        <end position="26"/>
    </location>
</feature>
<sequence>MGIFFIFIYLTIVMVVIEINVVLFTLTGLDSNISRFQVISMLTGTGFTTSESELIIEHPLRRKLGAFLILFGAFSLAVIISVVSSILSDDFRTKEISYAAVVLIVFFYILKVPALQKILSKHLKKNIKHMYQINELPIKDVLLKNEEDAFLEVKLNKSSPYLAQTCAEVMNDSDDYMLIVIKRGEVLIRKDCMKEKLRAGDHLYLFGNKKAIQSTFQEDLCDE</sequence>
<keyword evidence="4" id="KW-1185">Reference proteome</keyword>
<dbReference type="SUPFAM" id="SSF116726">
    <property type="entry name" value="TrkA C-terminal domain-like"/>
    <property type="match status" value="1"/>
</dbReference>
<proteinExistence type="predicted"/>
<dbReference type="Proteomes" id="UP000595691">
    <property type="component" value="Chromosome"/>
</dbReference>